<dbReference type="EMBL" id="JANBTW010000066">
    <property type="protein sequence ID" value="KAJ2673591.1"/>
    <property type="molecule type" value="Genomic_DNA"/>
</dbReference>
<organism evidence="18 19">
    <name type="scientific">Coemansia spiralis</name>
    <dbReference type="NCBI Taxonomy" id="417178"/>
    <lineage>
        <taxon>Eukaryota</taxon>
        <taxon>Fungi</taxon>
        <taxon>Fungi incertae sedis</taxon>
        <taxon>Zoopagomycota</taxon>
        <taxon>Kickxellomycotina</taxon>
        <taxon>Kickxellomycetes</taxon>
        <taxon>Kickxellales</taxon>
        <taxon>Kickxellaceae</taxon>
        <taxon>Coemansia</taxon>
    </lineage>
</organism>
<keyword evidence="11" id="KW-0206">Cytoskeleton</keyword>
<dbReference type="PROSITE" id="PS50002">
    <property type="entry name" value="SH3"/>
    <property type="match status" value="2"/>
</dbReference>
<evidence type="ECO:0000256" key="8">
    <source>
        <dbReference type="ARBA" id="ARBA00022737"/>
    </source>
</evidence>
<keyword evidence="10" id="KW-0472">Membrane</keyword>
<feature type="domain" description="EF-hand" evidence="17">
    <location>
        <begin position="269"/>
        <end position="304"/>
    </location>
</feature>
<feature type="region of interest" description="Disordered" evidence="14">
    <location>
        <begin position="625"/>
        <end position="799"/>
    </location>
</feature>
<evidence type="ECO:0000256" key="6">
    <source>
        <dbReference type="ARBA" id="ARBA00022490"/>
    </source>
</evidence>
<feature type="domain" description="SH3" evidence="15">
    <location>
        <begin position="1023"/>
        <end position="1085"/>
    </location>
</feature>
<name>A0A9W8G668_9FUNG</name>
<dbReference type="CDD" id="cd00052">
    <property type="entry name" value="EH"/>
    <property type="match status" value="2"/>
</dbReference>
<dbReference type="Pfam" id="PF12763">
    <property type="entry name" value="EH"/>
    <property type="match status" value="2"/>
</dbReference>
<evidence type="ECO:0000313" key="19">
    <source>
        <dbReference type="Proteomes" id="UP001151518"/>
    </source>
</evidence>
<feature type="region of interest" description="Disordered" evidence="14">
    <location>
        <begin position="340"/>
        <end position="406"/>
    </location>
</feature>
<evidence type="ECO:0000256" key="10">
    <source>
        <dbReference type="ARBA" id="ARBA00023136"/>
    </source>
</evidence>
<dbReference type="Pfam" id="PF00018">
    <property type="entry name" value="SH3_1"/>
    <property type="match status" value="1"/>
</dbReference>
<dbReference type="SMART" id="SM00326">
    <property type="entry name" value="SH3"/>
    <property type="match status" value="2"/>
</dbReference>
<feature type="compositionally biased region" description="Polar residues" evidence="14">
    <location>
        <begin position="345"/>
        <end position="358"/>
    </location>
</feature>
<dbReference type="Gene3D" id="2.30.30.40">
    <property type="entry name" value="SH3 Domains"/>
    <property type="match status" value="2"/>
</dbReference>
<evidence type="ECO:0000256" key="12">
    <source>
        <dbReference type="PROSITE-ProRule" id="PRU00192"/>
    </source>
</evidence>
<protein>
    <submittedName>
        <fullName evidence="18">Actin organization and endocytosis protein</fullName>
    </submittedName>
</protein>
<dbReference type="SUPFAM" id="SSF47473">
    <property type="entry name" value="EF-hand"/>
    <property type="match status" value="2"/>
</dbReference>
<dbReference type="InterPro" id="IPR000261">
    <property type="entry name" value="EH_dom"/>
</dbReference>
<dbReference type="PROSITE" id="PS50222">
    <property type="entry name" value="EF_HAND_2"/>
    <property type="match status" value="1"/>
</dbReference>
<dbReference type="GO" id="GO:0005886">
    <property type="term" value="C:plasma membrane"/>
    <property type="evidence" value="ECO:0007669"/>
    <property type="project" value="TreeGrafter"/>
</dbReference>
<feature type="domain" description="EH" evidence="16">
    <location>
        <begin position="236"/>
        <end position="325"/>
    </location>
</feature>
<keyword evidence="8" id="KW-0677">Repeat</keyword>
<dbReference type="InterPro" id="IPR011992">
    <property type="entry name" value="EF-hand-dom_pair"/>
</dbReference>
<evidence type="ECO:0000256" key="7">
    <source>
        <dbReference type="ARBA" id="ARBA00022583"/>
    </source>
</evidence>
<evidence type="ECO:0000256" key="5">
    <source>
        <dbReference type="ARBA" id="ARBA00022443"/>
    </source>
</evidence>
<evidence type="ECO:0000259" key="16">
    <source>
        <dbReference type="PROSITE" id="PS50031"/>
    </source>
</evidence>
<dbReference type="Gene3D" id="1.10.238.10">
    <property type="entry name" value="EF-hand"/>
    <property type="match status" value="2"/>
</dbReference>
<dbReference type="GO" id="GO:0016197">
    <property type="term" value="P:endosomal transport"/>
    <property type="evidence" value="ECO:0007669"/>
    <property type="project" value="TreeGrafter"/>
</dbReference>
<feature type="region of interest" description="Disordered" evidence="14">
    <location>
        <begin position="509"/>
        <end position="529"/>
    </location>
</feature>
<accession>A0A9W8G668</accession>
<dbReference type="GO" id="GO:0005737">
    <property type="term" value="C:cytoplasm"/>
    <property type="evidence" value="ECO:0007669"/>
    <property type="project" value="TreeGrafter"/>
</dbReference>
<evidence type="ECO:0000256" key="11">
    <source>
        <dbReference type="ARBA" id="ARBA00023212"/>
    </source>
</evidence>
<dbReference type="PANTHER" id="PTHR11216">
    <property type="entry name" value="EH DOMAIN"/>
    <property type="match status" value="1"/>
</dbReference>
<keyword evidence="7" id="KW-0254">Endocytosis</keyword>
<dbReference type="SUPFAM" id="SSF50044">
    <property type="entry name" value="SH3-domain"/>
    <property type="match status" value="2"/>
</dbReference>
<dbReference type="InterPro" id="IPR001452">
    <property type="entry name" value="SH3_domain"/>
</dbReference>
<evidence type="ECO:0000256" key="3">
    <source>
        <dbReference type="ARBA" id="ARBA00004413"/>
    </source>
</evidence>
<feature type="compositionally biased region" description="Basic and acidic residues" evidence="14">
    <location>
        <begin position="509"/>
        <end position="520"/>
    </location>
</feature>
<dbReference type="SMART" id="SM00027">
    <property type="entry name" value="EH"/>
    <property type="match status" value="2"/>
</dbReference>
<evidence type="ECO:0000256" key="9">
    <source>
        <dbReference type="ARBA" id="ARBA00023054"/>
    </source>
</evidence>
<evidence type="ECO:0000256" key="2">
    <source>
        <dbReference type="ARBA" id="ARBA00004134"/>
    </source>
</evidence>
<feature type="domain" description="SH3" evidence="15">
    <location>
        <begin position="937"/>
        <end position="1014"/>
    </location>
</feature>
<evidence type="ECO:0000259" key="15">
    <source>
        <dbReference type="PROSITE" id="PS50002"/>
    </source>
</evidence>
<evidence type="ECO:0000259" key="17">
    <source>
        <dbReference type="PROSITE" id="PS50222"/>
    </source>
</evidence>
<dbReference type="AlphaFoldDB" id="A0A9W8G668"/>
<feature type="compositionally biased region" description="Basic and acidic residues" evidence="14">
    <location>
        <begin position="844"/>
        <end position="854"/>
    </location>
</feature>
<keyword evidence="6" id="KW-0963">Cytoplasm</keyword>
<feature type="domain" description="EH" evidence="16">
    <location>
        <begin position="25"/>
        <end position="114"/>
    </location>
</feature>
<dbReference type="InterPro" id="IPR036028">
    <property type="entry name" value="SH3-like_dom_sf"/>
</dbReference>
<evidence type="ECO:0000256" key="1">
    <source>
        <dbReference type="ARBA" id="ARBA00004125"/>
    </source>
</evidence>
<dbReference type="PANTHER" id="PTHR11216:SF173">
    <property type="entry name" value="ACTIN CYTOSKELETON-REGULATORY COMPLEX PROTEIN PAN1"/>
    <property type="match status" value="1"/>
</dbReference>
<keyword evidence="5 12" id="KW-0728">SH3 domain</keyword>
<reference evidence="18" key="1">
    <citation type="submission" date="2022-07" db="EMBL/GenBank/DDBJ databases">
        <title>Phylogenomic reconstructions and comparative analyses of Kickxellomycotina fungi.</title>
        <authorList>
            <person name="Reynolds N.K."/>
            <person name="Stajich J.E."/>
            <person name="Barry K."/>
            <person name="Grigoriev I.V."/>
            <person name="Crous P."/>
            <person name="Smith M.E."/>
        </authorList>
    </citation>
    <scope>NUCLEOTIDE SEQUENCE</scope>
    <source>
        <strain evidence="18">NRRL 3115</strain>
    </source>
</reference>
<evidence type="ECO:0000313" key="18">
    <source>
        <dbReference type="EMBL" id="KAJ2673591.1"/>
    </source>
</evidence>
<feature type="region of interest" description="Disordered" evidence="14">
    <location>
        <begin position="831"/>
        <end position="881"/>
    </location>
</feature>
<dbReference type="CDD" id="cd00174">
    <property type="entry name" value="SH3"/>
    <property type="match status" value="2"/>
</dbReference>
<dbReference type="GO" id="GO:0006897">
    <property type="term" value="P:endocytosis"/>
    <property type="evidence" value="ECO:0007669"/>
    <property type="project" value="TreeGrafter"/>
</dbReference>
<evidence type="ECO:0000256" key="13">
    <source>
        <dbReference type="SAM" id="Coils"/>
    </source>
</evidence>
<dbReference type="GO" id="GO:0005509">
    <property type="term" value="F:calcium ion binding"/>
    <property type="evidence" value="ECO:0007669"/>
    <property type="project" value="InterPro"/>
</dbReference>
<gene>
    <name evidence="18" type="primary">PAN1</name>
    <name evidence="18" type="ORF">GGI25_004646</name>
</gene>
<comment type="similarity">
    <text evidence="4">Belongs to the PAN1 family.</text>
</comment>
<dbReference type="OrthoDB" id="1716625at2759"/>
<dbReference type="InterPro" id="IPR002048">
    <property type="entry name" value="EF_hand_dom"/>
</dbReference>
<feature type="compositionally biased region" description="Polar residues" evidence="14">
    <location>
        <begin position="777"/>
        <end position="798"/>
    </location>
</feature>
<dbReference type="PROSITE" id="PS50031">
    <property type="entry name" value="EH"/>
    <property type="match status" value="2"/>
</dbReference>
<feature type="coiled-coil region" evidence="13">
    <location>
        <begin position="410"/>
        <end position="444"/>
    </location>
</feature>
<evidence type="ECO:0000256" key="4">
    <source>
        <dbReference type="ARBA" id="ARBA00009351"/>
    </source>
</evidence>
<proteinExistence type="inferred from homology"/>
<evidence type="ECO:0000256" key="14">
    <source>
        <dbReference type="SAM" id="MobiDB-lite"/>
    </source>
</evidence>
<comment type="caution">
    <text evidence="18">The sequence shown here is derived from an EMBL/GenBank/DDBJ whole genome shotgun (WGS) entry which is preliminary data.</text>
</comment>
<feature type="compositionally biased region" description="Basic and acidic residues" evidence="14">
    <location>
        <begin position="678"/>
        <end position="746"/>
    </location>
</feature>
<sequence>MNMQQQQQQQQQQAIPPLTFIPAPDLLTYAKTFQGNVASGSTRISGDAARRVLMQSRLPVNELGRIWELSDVRRAGSLSMAEFMLAMFLAQSRIRGKMLPDSLPPKILSEIDAANSVAGAAVAPMATPALAMPTASAMQIPPMAAGMPLAPQRQQASTPMNMSARFGANSAQSIAAASNVESVQSFETRYPDIAPTTGAAGPNQGALSSVKQSFAQNMLGGRAGESQHQWAIAGAERAQYESIFRRWDPGHRGALGGDQAREVFAQSGLPQHELAKVWSLADITNQGELNLDEFSVAMHLIFRRLAGAQIPDHLPAELVPRSSRNFMDSLKDMKDQLMFKDISKGSPSTRATPRSYSAYSGRADSRGYDSDNDNDSSTYKSANRRRNNGRGSADPGTRTPPAGTVTAGAIEQLRRDIGRRKAEIAELKANIERTKKERAEARVTLRWRIDDIKRELEDIHRSTPQVPGDRGLLLAKRRKLVASISELVESMPELTTEYKRLAGDLAEARKGVAKKREAKDPGSGSDMESRAARLVAQRMAALTGQSLDELDGSPSSQLRDELEKIEKKHRESLERIESVTSGLSHVQRSMRDLKLEPVPGSGRWESGVKNEEVRELIERLKRIEQPTAKAAGQPASTGLFEKEDARPSAFSPVPPRSQSPAKESVVEAAKQGPSIAERLARATTKQERDKLLQEIAEERFRERQRALGLPEKEPAKPEPTKPEPAKPEPVKPEPVKPEPVKPEPVKLEMQQRAPAASADANLLDLPSEPVSAVAASNPFSNQSHASPQSQPLSANTVPVFSLPAAQEPLQGAAEPAEHKYASIFENSLEVNNYSEDSSEDEWDRDSSDEGDAAREQLPPIGVDAQAPKHDTEDSPESSVSFDTAFASPAVPTEQPANTAAVPVAKDESNPFVGLLLANSNNGAQPGDAAKDSDPVGFECLRVRALYPYSADNDELGIETGDLIETRPSPVASTHMGDGWMFGEILSASDETDDGWQPSGKRGWFPREYVETLGPVGSRGWAKTKAMFGTAKYDYQPQHEDELTVAVGDRVRVVDGDVAESWWKVRRIGSDNATGMLPAIYIDLDK</sequence>
<dbReference type="Proteomes" id="UP001151518">
    <property type="component" value="Unassembled WGS sequence"/>
</dbReference>
<comment type="subcellular location">
    <subcellularLocation>
        <location evidence="3">Cell membrane</location>
        <topology evidence="3">Peripheral membrane protein</topology>
        <orientation evidence="3">Cytoplasmic side</orientation>
    </subcellularLocation>
    <subcellularLocation>
        <location evidence="2">Cytoplasm</location>
        <location evidence="2">Cytoskeleton</location>
        <location evidence="2">Actin patch</location>
    </subcellularLocation>
    <subcellularLocation>
        <location evidence="1">Endosome membrane</location>
        <topology evidence="1">Peripheral membrane protein</topology>
        <orientation evidence="1">Cytoplasmic side</orientation>
    </subcellularLocation>
</comment>
<keyword evidence="9 13" id="KW-0175">Coiled coil</keyword>